<feature type="domain" description="C2H2-type" evidence="8">
    <location>
        <begin position="568"/>
        <end position="595"/>
    </location>
</feature>
<dbReference type="InterPro" id="IPR013087">
    <property type="entry name" value="Znf_C2H2_type"/>
</dbReference>
<evidence type="ECO:0000256" key="1">
    <source>
        <dbReference type="ARBA" id="ARBA00022723"/>
    </source>
</evidence>
<accession>A0ABM3M473</accession>
<keyword evidence="4" id="KW-0862">Zinc</keyword>
<evidence type="ECO:0000313" key="10">
    <source>
        <dbReference type="RefSeq" id="XP_052746285.1"/>
    </source>
</evidence>
<dbReference type="SMART" id="SM00355">
    <property type="entry name" value="ZnF_C2H2"/>
    <property type="match status" value="8"/>
</dbReference>
<dbReference type="SUPFAM" id="SSF57667">
    <property type="entry name" value="beta-beta-alpha zinc fingers"/>
    <property type="match status" value="3"/>
</dbReference>
<organism evidence="9 11">
    <name type="scientific">Bicyclus anynana</name>
    <name type="common">Squinting bush brown butterfly</name>
    <dbReference type="NCBI Taxonomy" id="110368"/>
    <lineage>
        <taxon>Eukaryota</taxon>
        <taxon>Metazoa</taxon>
        <taxon>Ecdysozoa</taxon>
        <taxon>Arthropoda</taxon>
        <taxon>Hexapoda</taxon>
        <taxon>Insecta</taxon>
        <taxon>Pterygota</taxon>
        <taxon>Neoptera</taxon>
        <taxon>Endopterygota</taxon>
        <taxon>Lepidoptera</taxon>
        <taxon>Glossata</taxon>
        <taxon>Ditrysia</taxon>
        <taxon>Papilionoidea</taxon>
        <taxon>Nymphalidae</taxon>
        <taxon>Satyrinae</taxon>
        <taxon>Satyrini</taxon>
        <taxon>Mycalesina</taxon>
        <taxon>Bicyclus</taxon>
    </lineage>
</organism>
<evidence type="ECO:0000256" key="4">
    <source>
        <dbReference type="ARBA" id="ARBA00022833"/>
    </source>
</evidence>
<evidence type="ECO:0000256" key="7">
    <source>
        <dbReference type="PROSITE-ProRule" id="PRU00042"/>
    </source>
</evidence>
<proteinExistence type="inferred from homology"/>
<evidence type="ECO:0000313" key="9">
    <source>
        <dbReference type="Proteomes" id="UP001652582"/>
    </source>
</evidence>
<evidence type="ECO:0000313" key="12">
    <source>
        <dbReference type="RefSeq" id="XP_052746287.1"/>
    </source>
</evidence>
<evidence type="ECO:0000259" key="8">
    <source>
        <dbReference type="PROSITE" id="PS50157"/>
    </source>
</evidence>
<keyword evidence="5" id="KW-0539">Nucleus</keyword>
<dbReference type="RefSeq" id="XP_052746287.1">
    <property type="nucleotide sequence ID" value="XM_052890327.1"/>
</dbReference>
<evidence type="ECO:0000256" key="3">
    <source>
        <dbReference type="ARBA" id="ARBA00022771"/>
    </source>
</evidence>
<keyword evidence="9" id="KW-1185">Reference proteome</keyword>
<dbReference type="GeneID" id="112056860"/>
<dbReference type="RefSeq" id="XP_052746286.1">
    <property type="nucleotide sequence ID" value="XM_052890326.1"/>
</dbReference>
<dbReference type="InterPro" id="IPR036236">
    <property type="entry name" value="Znf_C2H2_sf"/>
</dbReference>
<dbReference type="Proteomes" id="UP001652582">
    <property type="component" value="Chromosome 27"/>
</dbReference>
<reference evidence="10 11" key="1">
    <citation type="submission" date="2025-05" db="UniProtKB">
        <authorList>
            <consortium name="RefSeq"/>
        </authorList>
    </citation>
    <scope>IDENTIFICATION</scope>
</reference>
<gene>
    <name evidence="10 11 12" type="primary">LOC112056860</name>
</gene>
<dbReference type="InterPro" id="IPR050527">
    <property type="entry name" value="Snail/Krueppel_Znf"/>
</dbReference>
<evidence type="ECO:0000256" key="2">
    <source>
        <dbReference type="ARBA" id="ARBA00022737"/>
    </source>
</evidence>
<dbReference type="PANTHER" id="PTHR24388">
    <property type="entry name" value="ZINC FINGER PROTEIN"/>
    <property type="match status" value="1"/>
</dbReference>
<feature type="domain" description="C2H2-type" evidence="8">
    <location>
        <begin position="598"/>
        <end position="623"/>
    </location>
</feature>
<comment type="similarity">
    <text evidence="6">Belongs to the snail C2H2-type zinc-finger protein family.</text>
</comment>
<dbReference type="PROSITE" id="PS00028">
    <property type="entry name" value="ZINC_FINGER_C2H2_1"/>
    <property type="match status" value="5"/>
</dbReference>
<keyword evidence="1" id="KW-0479">Metal-binding</keyword>
<evidence type="ECO:0000256" key="6">
    <source>
        <dbReference type="ARBA" id="ARBA00037948"/>
    </source>
</evidence>
<evidence type="ECO:0000256" key="5">
    <source>
        <dbReference type="ARBA" id="ARBA00023242"/>
    </source>
</evidence>
<protein>
    <submittedName>
        <fullName evidence="10 11">Zinc finger protein 260 isoform X1</fullName>
    </submittedName>
</protein>
<dbReference type="Pfam" id="PF00096">
    <property type="entry name" value="zf-C2H2"/>
    <property type="match status" value="3"/>
</dbReference>
<keyword evidence="3 7" id="KW-0863">Zinc-finger</keyword>
<name>A0ABM3M473_BICAN</name>
<keyword evidence="2" id="KW-0677">Repeat</keyword>
<dbReference type="RefSeq" id="XP_052746285.1">
    <property type="nucleotide sequence ID" value="XM_052890325.1"/>
</dbReference>
<evidence type="ECO:0000313" key="11">
    <source>
        <dbReference type="RefSeq" id="XP_052746286.1"/>
    </source>
</evidence>
<feature type="domain" description="C2H2-type" evidence="8">
    <location>
        <begin position="511"/>
        <end position="538"/>
    </location>
</feature>
<sequence>MEHDYSVDVTVMPSSMSTVQFCMICLGTDSKLYPASKYYLDVEFNCLTGISLQEEMRFVPQFCTECAQRLVNCGKFREKSLRGYHLLSQLLESQESLTIKNLKSISRADNNLVSDIVTKISEPNHWDLKLVHNKISIKGETDESDNESVKYVGGNFQKSNNKNCDDDIFIKSGDKIKDVLNKDIYDMDNSSDDGVFYNYLNSDVEYLEDDMDDVVRALARDTKVDRLTNNRNGTRTNDDYAEYIYIDDDGNTDENFVEKDDCSTLFDKLKHSADGKCNFDDTRDMNGVFLNGPEINKRKRIKGAFYERSTGKRVVFLNDKLDFEKDSDGYSEKGNKVFPVKSESYLSYKKEDEKYMCPHCGDEFRQKTSYMNHTCSRTIKDKVCPFCGFSFIGDKGLKMHLVKKHQITPPVDAEKLNGPTCGECDIRFETAAAYARHMSVSPKHGDADAVRLIKVSQMRAIRRPRGYGALDCEHCGVSLSTVREYSKHTKKCVTAGDCANCRQGSAPRSPAICEHCGKAFKNEHELKDHVGSHSGIKPYKCNICQKRFAFRVNLTRHRHLHLETRPRYQCVQCGQEFAHKQNTWRHMLSHHSTAPQLYKCEVCGKMLTTAKSKLQHIQHVHEGLPWPKRVRPPRAAPAACKRLVRHTRLINAAVSDTP</sequence>
<dbReference type="PROSITE" id="PS50157">
    <property type="entry name" value="ZINC_FINGER_C2H2_2"/>
    <property type="match status" value="5"/>
</dbReference>
<dbReference type="Gene3D" id="3.30.160.60">
    <property type="entry name" value="Classic Zinc Finger"/>
    <property type="match status" value="4"/>
</dbReference>
<dbReference type="PANTHER" id="PTHR24388:SF104">
    <property type="entry name" value="AT-RICH BINDING PROTEIN-RELATED"/>
    <property type="match status" value="1"/>
</dbReference>
<feature type="domain" description="C2H2-type" evidence="8">
    <location>
        <begin position="355"/>
        <end position="382"/>
    </location>
</feature>
<feature type="domain" description="C2H2-type" evidence="8">
    <location>
        <begin position="539"/>
        <end position="566"/>
    </location>
</feature>